<dbReference type="EMBL" id="AP019536">
    <property type="protein sequence ID" value="BBI98931.1"/>
    <property type="molecule type" value="Genomic_DNA"/>
</dbReference>
<dbReference type="PANTHER" id="PTHR42705">
    <property type="entry name" value="BIFUNCTIONAL NON-HOMOLOGOUS END JOINING PROTEIN LIGD"/>
    <property type="match status" value="1"/>
</dbReference>
<comment type="cofactor">
    <cofactor evidence="1">
        <name>Mn(2+)</name>
        <dbReference type="ChEBI" id="CHEBI:29035"/>
    </cofactor>
</comment>
<keyword evidence="7" id="KW-0479">Metal-binding</keyword>
<dbReference type="GO" id="GO:0006310">
    <property type="term" value="P:DNA recombination"/>
    <property type="evidence" value="ECO:0007669"/>
    <property type="project" value="UniProtKB-KW"/>
</dbReference>
<feature type="region of interest" description="Disordered" evidence="21">
    <location>
        <begin position="186"/>
        <end position="235"/>
    </location>
</feature>
<evidence type="ECO:0000313" key="23">
    <source>
        <dbReference type="EMBL" id="BBI98931.1"/>
    </source>
</evidence>
<dbReference type="GO" id="GO:0046872">
    <property type="term" value="F:metal ion binding"/>
    <property type="evidence" value="ECO:0007669"/>
    <property type="project" value="UniProtKB-KW"/>
</dbReference>
<dbReference type="InterPro" id="IPR012309">
    <property type="entry name" value="DNA_ligase_ATP-dep_C"/>
</dbReference>
<dbReference type="NCBIfam" id="TIGR02779">
    <property type="entry name" value="NHEJ_ligase_lig"/>
    <property type="match status" value="1"/>
</dbReference>
<feature type="region of interest" description="Disordered" evidence="21">
    <location>
        <begin position="1"/>
        <end position="29"/>
    </location>
</feature>
<evidence type="ECO:0000256" key="17">
    <source>
        <dbReference type="ARBA" id="ARBA00023211"/>
    </source>
</evidence>
<feature type="compositionally biased region" description="Basic and acidic residues" evidence="21">
    <location>
        <begin position="8"/>
        <end position="19"/>
    </location>
</feature>
<dbReference type="GO" id="GO:0004527">
    <property type="term" value="F:exonuclease activity"/>
    <property type="evidence" value="ECO:0007669"/>
    <property type="project" value="UniProtKB-KW"/>
</dbReference>
<evidence type="ECO:0000259" key="22">
    <source>
        <dbReference type="PROSITE" id="PS50160"/>
    </source>
</evidence>
<gene>
    <name evidence="23" type="ORF">FGKAn22_06240</name>
</gene>
<dbReference type="CDD" id="cd07906">
    <property type="entry name" value="Adenylation_DNA_ligase_LigD_LigC"/>
    <property type="match status" value="1"/>
</dbReference>
<proteinExistence type="predicted"/>
<dbReference type="NCBIfam" id="TIGR02777">
    <property type="entry name" value="LigD_PE_dom"/>
    <property type="match status" value="1"/>
</dbReference>
<keyword evidence="4" id="KW-0808">Transferase</keyword>
<sequence>MATPHLNEYQRKRDFRRTPEPSVTAPAGAAPAVQPHLYVMHKHAARRLHFDLRIEQDGVLRSWALPKGPPLDSGEKHLAVEVEDHPLAYAEFEGTIPKGEYGGGTVMLWDVGLWQLNGRNDDEQIDFILTGAKLKGAWTLVRMRDWDVHGKNKQWLLIKRTDHPQHTLHPDDLSVASGRSMEEIAANRDPHEAGTSPPQRPAPPIAKELPGARKVPPPATLPPQLATPSESAPSGKTWLHEIKFDGYRILAHIEHGKARLMTRNGHDWTARLRTQAKQLEALPVQQAILDGELVALDAGGASSFRELQESLSRKQSAQLTYQLFDLVYLDGHDLSALPLAERKQALAQLLQAAAFEPGGVVRYSDHVQGQGPEFFEQACMLGLEGIVSKRADAPYRSGRSKLWLKAKCGRQNAEFVVGGYTPPAGARSGFGALLLGTPRDGLLEYSGRLGTGFSARQLEQLHAQLQHDEIDHSPFASSPMLLSSRGVHWVKPTLVVAVEYVERTRDGLLRQPSFVAVREDVEPGEIESIGGATLEEAARASTTQARHAGTGAVDVAGAELTHPERILYPEQGVTKLALARYYESIHEWVLPYLAQRPLVLVRCPEGRPQGDGQKGCFYQKHLPRTQAGSVPRIAIREEDEVRDYAYVRSLADLLALVQHDVLEFHPWGCRVEDIEHPDLLVFDLDPAPEVAWSEVVRTARELRERLQQLGLTAFLRTTGGKGLHLVVPLQPRADWHTAKEFAKAVVERHAHEEPRLLTTSVAMAKRRGKIFLDYLRNTRGSTAIASYSPRARPRAPVAVPLRWDELSPALRSDHYTVETLPRRLGALKADPWEGFFEAAVPLSAGMLKAAGGNHRKL</sequence>
<keyword evidence="16" id="KW-0234">DNA repair</keyword>
<keyword evidence="14" id="KW-0238">DNA-binding</keyword>
<evidence type="ECO:0000256" key="8">
    <source>
        <dbReference type="ARBA" id="ARBA00022741"/>
    </source>
</evidence>
<evidence type="ECO:0000256" key="6">
    <source>
        <dbReference type="ARBA" id="ARBA00022722"/>
    </source>
</evidence>
<dbReference type="InterPro" id="IPR052171">
    <property type="entry name" value="NHEJ_LigD"/>
</dbReference>
<evidence type="ECO:0000256" key="16">
    <source>
        <dbReference type="ARBA" id="ARBA00023204"/>
    </source>
</evidence>
<dbReference type="Gene3D" id="3.30.1490.70">
    <property type="match status" value="1"/>
</dbReference>
<dbReference type="CDD" id="cd07971">
    <property type="entry name" value="OBF_DNA_ligase_LigD"/>
    <property type="match status" value="1"/>
</dbReference>
<keyword evidence="13" id="KW-0239">DNA-directed DNA polymerase</keyword>
<dbReference type="InterPro" id="IPR012340">
    <property type="entry name" value="NA-bd_OB-fold"/>
</dbReference>
<dbReference type="NCBIfam" id="TIGR02778">
    <property type="entry name" value="ligD_pol"/>
    <property type="match status" value="1"/>
</dbReference>
<keyword evidence="15" id="KW-0233">DNA recombination</keyword>
<accession>A0AAN1VZW3</accession>
<evidence type="ECO:0000256" key="5">
    <source>
        <dbReference type="ARBA" id="ARBA00022695"/>
    </source>
</evidence>
<keyword evidence="5" id="KW-0548">Nucleotidyltransferase</keyword>
<evidence type="ECO:0000256" key="13">
    <source>
        <dbReference type="ARBA" id="ARBA00022932"/>
    </source>
</evidence>
<evidence type="ECO:0000256" key="4">
    <source>
        <dbReference type="ARBA" id="ARBA00022679"/>
    </source>
</evidence>
<evidence type="ECO:0000256" key="2">
    <source>
        <dbReference type="ARBA" id="ARBA00012727"/>
    </source>
</evidence>
<reference evidence="23 24" key="1">
    <citation type="submission" date="2019-03" db="EMBL/GenBank/DDBJ databases">
        <title>Complete genome sequence of Ferrigenium kumadai strain An22, a microaerophilic iron-oxidizing bacterium isolated from a paddy field soil.</title>
        <authorList>
            <person name="Watanabe T."/>
            <person name="Asakawa S."/>
        </authorList>
    </citation>
    <scope>NUCLEOTIDE SEQUENCE [LARGE SCALE GENOMIC DNA]</scope>
    <source>
        <strain evidence="23 24">An22</strain>
    </source>
</reference>
<dbReference type="InterPro" id="IPR014145">
    <property type="entry name" value="LigD_pol_dom"/>
</dbReference>
<dbReference type="KEGG" id="fku:FGKAn22_06240"/>
<organism evidence="23 24">
    <name type="scientific">Ferrigenium kumadai</name>
    <dbReference type="NCBI Taxonomy" id="1682490"/>
    <lineage>
        <taxon>Bacteria</taxon>
        <taxon>Pseudomonadati</taxon>
        <taxon>Pseudomonadota</taxon>
        <taxon>Betaproteobacteria</taxon>
        <taxon>Nitrosomonadales</taxon>
        <taxon>Gallionellaceae</taxon>
        <taxon>Ferrigenium</taxon>
    </lineage>
</organism>
<evidence type="ECO:0000256" key="19">
    <source>
        <dbReference type="ARBA" id="ARBA00029943"/>
    </source>
</evidence>
<dbReference type="NCBIfam" id="NF004628">
    <property type="entry name" value="PRK05972.1"/>
    <property type="match status" value="1"/>
</dbReference>
<keyword evidence="9" id="KW-0227">DNA damage</keyword>
<evidence type="ECO:0000256" key="20">
    <source>
        <dbReference type="ARBA" id="ARBA00034003"/>
    </source>
</evidence>
<dbReference type="Pfam" id="PF04679">
    <property type="entry name" value="DNA_ligase_A_C"/>
    <property type="match status" value="1"/>
</dbReference>
<keyword evidence="6" id="KW-0540">Nuclease</keyword>
<dbReference type="RefSeq" id="WP_212786536.1">
    <property type="nucleotide sequence ID" value="NZ_AP019536.1"/>
</dbReference>
<evidence type="ECO:0000256" key="10">
    <source>
        <dbReference type="ARBA" id="ARBA00022801"/>
    </source>
</evidence>
<evidence type="ECO:0000313" key="24">
    <source>
        <dbReference type="Proteomes" id="UP001319121"/>
    </source>
</evidence>
<dbReference type="InterPro" id="IPR014144">
    <property type="entry name" value="LigD_PE_domain"/>
</dbReference>
<dbReference type="GO" id="GO:0005524">
    <property type="term" value="F:ATP binding"/>
    <property type="evidence" value="ECO:0007669"/>
    <property type="project" value="UniProtKB-KW"/>
</dbReference>
<dbReference type="Gene3D" id="3.30.470.30">
    <property type="entry name" value="DNA ligase/mRNA capping enzyme"/>
    <property type="match status" value="1"/>
</dbReference>
<dbReference type="Pfam" id="PF01068">
    <property type="entry name" value="DNA_ligase_A_M"/>
    <property type="match status" value="1"/>
</dbReference>
<keyword evidence="10" id="KW-0378">Hydrolase</keyword>
<keyword evidence="3 23" id="KW-0436">Ligase</keyword>
<dbReference type="InterPro" id="IPR012310">
    <property type="entry name" value="DNA_ligase_ATP-dep_cent"/>
</dbReference>
<dbReference type="EC" id="6.5.1.1" evidence="2"/>
<dbReference type="InterPro" id="IPR014143">
    <property type="entry name" value="NHEJ_ligase_prk"/>
</dbReference>
<dbReference type="GO" id="GO:0006281">
    <property type="term" value="P:DNA repair"/>
    <property type="evidence" value="ECO:0007669"/>
    <property type="project" value="UniProtKB-KW"/>
</dbReference>
<keyword evidence="24" id="KW-1185">Reference proteome</keyword>
<keyword evidence="8" id="KW-0547">Nucleotide-binding</keyword>
<dbReference type="AlphaFoldDB" id="A0AAN1VZW3"/>
<dbReference type="Gene3D" id="3.90.920.10">
    <property type="entry name" value="DNA primase, PRIM domain"/>
    <property type="match status" value="1"/>
</dbReference>
<keyword evidence="17" id="KW-0464">Manganese</keyword>
<dbReference type="PANTHER" id="PTHR42705:SF2">
    <property type="entry name" value="BIFUNCTIONAL NON-HOMOLOGOUS END JOINING PROTEIN LIGD"/>
    <property type="match status" value="1"/>
</dbReference>
<dbReference type="GO" id="GO:0003677">
    <property type="term" value="F:DNA binding"/>
    <property type="evidence" value="ECO:0007669"/>
    <property type="project" value="UniProtKB-KW"/>
</dbReference>
<evidence type="ECO:0000256" key="1">
    <source>
        <dbReference type="ARBA" id="ARBA00001936"/>
    </source>
</evidence>
<dbReference type="SUPFAM" id="SSF56091">
    <property type="entry name" value="DNA ligase/mRNA capping enzyme, catalytic domain"/>
    <property type="match status" value="1"/>
</dbReference>
<evidence type="ECO:0000256" key="18">
    <source>
        <dbReference type="ARBA" id="ARBA00023268"/>
    </source>
</evidence>
<protein>
    <recommendedName>
        <fullName evidence="2">DNA ligase (ATP)</fullName>
        <ecNumber evidence="2">6.5.1.1</ecNumber>
    </recommendedName>
    <alternativeName>
        <fullName evidence="19">NHEJ DNA polymerase</fullName>
    </alternativeName>
</protein>
<evidence type="ECO:0000256" key="14">
    <source>
        <dbReference type="ARBA" id="ARBA00023125"/>
    </source>
</evidence>
<dbReference type="Gene3D" id="2.40.50.140">
    <property type="entry name" value="Nucleic acid-binding proteins"/>
    <property type="match status" value="1"/>
</dbReference>
<dbReference type="SUPFAM" id="SSF50249">
    <property type="entry name" value="Nucleic acid-binding proteins"/>
    <property type="match status" value="1"/>
</dbReference>
<dbReference type="GO" id="GO:0003910">
    <property type="term" value="F:DNA ligase (ATP) activity"/>
    <property type="evidence" value="ECO:0007669"/>
    <property type="project" value="UniProtKB-EC"/>
</dbReference>
<dbReference type="GO" id="GO:0003887">
    <property type="term" value="F:DNA-directed DNA polymerase activity"/>
    <property type="evidence" value="ECO:0007669"/>
    <property type="project" value="UniProtKB-KW"/>
</dbReference>
<evidence type="ECO:0000256" key="3">
    <source>
        <dbReference type="ARBA" id="ARBA00022598"/>
    </source>
</evidence>
<evidence type="ECO:0000256" key="9">
    <source>
        <dbReference type="ARBA" id="ARBA00022763"/>
    </source>
</evidence>
<evidence type="ECO:0000256" key="7">
    <source>
        <dbReference type="ARBA" id="ARBA00022723"/>
    </source>
</evidence>
<evidence type="ECO:0000256" key="12">
    <source>
        <dbReference type="ARBA" id="ARBA00022840"/>
    </source>
</evidence>
<dbReference type="InterPro" id="IPR014146">
    <property type="entry name" value="LigD_ligase_dom"/>
</dbReference>
<keyword evidence="12" id="KW-0067">ATP-binding</keyword>
<dbReference type="Pfam" id="PF13298">
    <property type="entry name" value="LigD_N"/>
    <property type="match status" value="1"/>
</dbReference>
<name>A0AAN1VZW3_9PROT</name>
<dbReference type="NCBIfam" id="TIGR02776">
    <property type="entry name" value="NHEJ_ligase_prk"/>
    <property type="match status" value="1"/>
</dbReference>
<evidence type="ECO:0000256" key="15">
    <source>
        <dbReference type="ARBA" id="ARBA00023172"/>
    </source>
</evidence>
<dbReference type="Pfam" id="PF21686">
    <property type="entry name" value="LigD_Prim-Pol"/>
    <property type="match status" value="1"/>
</dbReference>
<keyword evidence="11" id="KW-0269">Exonuclease</keyword>
<dbReference type="Proteomes" id="UP001319121">
    <property type="component" value="Chromosome"/>
</dbReference>
<dbReference type="PROSITE" id="PS50160">
    <property type="entry name" value="DNA_LIGASE_A3"/>
    <property type="match status" value="1"/>
</dbReference>
<feature type="domain" description="ATP-dependent DNA ligase family profile" evidence="22">
    <location>
        <begin position="312"/>
        <end position="407"/>
    </location>
</feature>
<comment type="catalytic activity">
    <reaction evidence="20">
        <text>ATP + (deoxyribonucleotide)n-3'-hydroxyl + 5'-phospho-(deoxyribonucleotide)m = (deoxyribonucleotide)n+m + AMP + diphosphate.</text>
        <dbReference type="EC" id="6.5.1.1"/>
    </reaction>
</comment>
<keyword evidence="18" id="KW-0511">Multifunctional enzyme</keyword>
<evidence type="ECO:0000256" key="21">
    <source>
        <dbReference type="SAM" id="MobiDB-lite"/>
    </source>
</evidence>
<evidence type="ECO:0000256" key="11">
    <source>
        <dbReference type="ARBA" id="ARBA00022839"/>
    </source>
</evidence>